<evidence type="ECO:0000313" key="14">
    <source>
        <dbReference type="EMBL" id="OMJ18252.1"/>
    </source>
</evidence>
<dbReference type="InterPro" id="IPR008386">
    <property type="entry name" value="ATP_synth_F0_esu_mt"/>
</dbReference>
<dbReference type="InterPro" id="IPR007015">
    <property type="entry name" value="DNA_pol_V/MYBBP1A"/>
</dbReference>
<evidence type="ECO:0000256" key="10">
    <source>
        <dbReference type="ARBA" id="ARBA00023136"/>
    </source>
</evidence>
<dbReference type="PANTHER" id="PTHR13213">
    <property type="entry name" value="MYB-BINDING PROTEIN 1A FAMILY MEMBER"/>
    <property type="match status" value="1"/>
</dbReference>
<keyword evidence="11" id="KW-0539">Nucleus</keyword>
<keyword evidence="5" id="KW-0138">CF(0)</keyword>
<evidence type="ECO:0000256" key="3">
    <source>
        <dbReference type="ARBA" id="ARBA00007333"/>
    </source>
</evidence>
<comment type="subcellular location">
    <subcellularLocation>
        <location evidence="2">Mitochondrion inner membrane</location>
    </subcellularLocation>
    <subcellularLocation>
        <location evidence="1">Nucleus</location>
    </subcellularLocation>
</comment>
<evidence type="ECO:0000256" key="5">
    <source>
        <dbReference type="ARBA" id="ARBA00022547"/>
    </source>
</evidence>
<keyword evidence="10" id="KW-0472">Membrane</keyword>
<keyword evidence="6" id="KW-0375">Hydrogen ion transport</keyword>
<dbReference type="GO" id="GO:0005730">
    <property type="term" value="C:nucleolus"/>
    <property type="evidence" value="ECO:0007669"/>
    <property type="project" value="InterPro"/>
</dbReference>
<gene>
    <name evidence="14" type="ORF">AYI69_g7107</name>
</gene>
<dbReference type="GO" id="GO:0003677">
    <property type="term" value="F:DNA binding"/>
    <property type="evidence" value="ECO:0007669"/>
    <property type="project" value="InterPro"/>
</dbReference>
<dbReference type="GO" id="GO:0005743">
    <property type="term" value="C:mitochondrial inner membrane"/>
    <property type="evidence" value="ECO:0007669"/>
    <property type="project" value="UniProtKB-SubCell"/>
</dbReference>
<accession>A0A1R1XUC6</accession>
<evidence type="ECO:0000256" key="1">
    <source>
        <dbReference type="ARBA" id="ARBA00004123"/>
    </source>
</evidence>
<keyword evidence="9" id="KW-0496">Mitochondrion</keyword>
<comment type="similarity">
    <text evidence="3">Belongs to the ATPase e subunit family.</text>
</comment>
<dbReference type="Pfam" id="PF05680">
    <property type="entry name" value="ATP-synt_E"/>
    <property type="match status" value="1"/>
</dbReference>
<feature type="compositionally biased region" description="Polar residues" evidence="13">
    <location>
        <begin position="901"/>
        <end position="910"/>
    </location>
</feature>
<name>A0A1R1XUC6_9FUNG</name>
<dbReference type="PANTHER" id="PTHR13213:SF2">
    <property type="entry name" value="MYB-BINDING PROTEIN 1A"/>
    <property type="match status" value="1"/>
</dbReference>
<evidence type="ECO:0000256" key="13">
    <source>
        <dbReference type="SAM" id="MobiDB-lite"/>
    </source>
</evidence>
<dbReference type="GO" id="GO:0045259">
    <property type="term" value="C:proton-transporting ATP synthase complex"/>
    <property type="evidence" value="ECO:0007669"/>
    <property type="project" value="UniProtKB-KW"/>
</dbReference>
<evidence type="ECO:0000313" key="15">
    <source>
        <dbReference type="Proteomes" id="UP000187429"/>
    </source>
</evidence>
<keyword evidence="7" id="KW-0999">Mitochondrion inner membrane</keyword>
<evidence type="ECO:0000256" key="8">
    <source>
        <dbReference type="ARBA" id="ARBA00023065"/>
    </source>
</evidence>
<protein>
    <submittedName>
        <fullName evidence="14">DNA polymerase V</fullName>
    </submittedName>
</protein>
<keyword evidence="4" id="KW-0813">Transport</keyword>
<keyword evidence="8" id="KW-0406">Ion transport</keyword>
<dbReference type="Proteomes" id="UP000187429">
    <property type="component" value="Unassembled WGS sequence"/>
</dbReference>
<dbReference type="Pfam" id="PF04931">
    <property type="entry name" value="DNA_pol_phi"/>
    <property type="match status" value="2"/>
</dbReference>
<feature type="region of interest" description="Disordered" evidence="13">
    <location>
        <begin position="851"/>
        <end position="911"/>
    </location>
</feature>
<feature type="compositionally biased region" description="Acidic residues" evidence="13">
    <location>
        <begin position="856"/>
        <end position="891"/>
    </location>
</feature>
<dbReference type="EMBL" id="LSSM01003333">
    <property type="protein sequence ID" value="OMJ18252.1"/>
    <property type="molecule type" value="Genomic_DNA"/>
</dbReference>
<evidence type="ECO:0000256" key="2">
    <source>
        <dbReference type="ARBA" id="ARBA00004273"/>
    </source>
</evidence>
<keyword evidence="15" id="KW-1185">Reference proteome</keyword>
<organism evidence="14 15">
    <name type="scientific">Smittium culicis</name>
    <dbReference type="NCBI Taxonomy" id="133412"/>
    <lineage>
        <taxon>Eukaryota</taxon>
        <taxon>Fungi</taxon>
        <taxon>Fungi incertae sedis</taxon>
        <taxon>Zoopagomycota</taxon>
        <taxon>Kickxellomycotina</taxon>
        <taxon>Harpellomycetes</taxon>
        <taxon>Harpellales</taxon>
        <taxon>Legeriomycetaceae</taxon>
        <taxon>Smittium</taxon>
    </lineage>
</organism>
<feature type="region of interest" description="Disordered" evidence="13">
    <location>
        <begin position="1344"/>
        <end position="1383"/>
    </location>
</feature>
<dbReference type="GO" id="GO:0015986">
    <property type="term" value="P:proton motive force-driven ATP synthesis"/>
    <property type="evidence" value="ECO:0007669"/>
    <property type="project" value="InterPro"/>
</dbReference>
<dbReference type="GO" id="GO:0015078">
    <property type="term" value="F:proton transmembrane transporter activity"/>
    <property type="evidence" value="ECO:0007669"/>
    <property type="project" value="InterPro"/>
</dbReference>
<evidence type="ECO:0000256" key="11">
    <source>
        <dbReference type="ARBA" id="ARBA00023242"/>
    </source>
</evidence>
<proteinExistence type="inferred from homology"/>
<evidence type="ECO:0000256" key="6">
    <source>
        <dbReference type="ARBA" id="ARBA00022781"/>
    </source>
</evidence>
<reference evidence="15" key="1">
    <citation type="submission" date="2017-01" db="EMBL/GenBank/DDBJ databases">
        <authorList>
            <person name="Wang Y."/>
            <person name="White M."/>
            <person name="Kvist S."/>
            <person name="Moncalvo J.-M."/>
        </authorList>
    </citation>
    <scope>NUCLEOTIDE SEQUENCE [LARGE SCALE GENOMIC DNA]</scope>
    <source>
        <strain evidence="15">ID-206-W2</strain>
    </source>
</reference>
<dbReference type="GO" id="GO:0006355">
    <property type="term" value="P:regulation of DNA-templated transcription"/>
    <property type="evidence" value="ECO:0007669"/>
    <property type="project" value="InterPro"/>
</dbReference>
<evidence type="ECO:0000256" key="9">
    <source>
        <dbReference type="ARBA" id="ARBA00023128"/>
    </source>
</evidence>
<evidence type="ECO:0000256" key="4">
    <source>
        <dbReference type="ARBA" id="ARBA00022448"/>
    </source>
</evidence>
<comment type="caution">
    <text evidence="14">The sequence shown here is derived from an EMBL/GenBank/DDBJ whole genome shotgun (WGS) entry which is preliminary data.</text>
</comment>
<evidence type="ECO:0000256" key="7">
    <source>
        <dbReference type="ARBA" id="ARBA00022792"/>
    </source>
</evidence>
<dbReference type="OrthoDB" id="342531at2759"/>
<keyword evidence="12" id="KW-0066">ATP synthesis</keyword>
<evidence type="ECO:0000256" key="12">
    <source>
        <dbReference type="ARBA" id="ARBA00023310"/>
    </source>
</evidence>
<feature type="compositionally biased region" description="Basic residues" evidence="13">
    <location>
        <begin position="1371"/>
        <end position="1383"/>
    </location>
</feature>
<sequence>MSAPAASVRKVSSLFQVSRYAFLGLGVVYGAVHANTLKKNAEKRKVDAEYGNRIKLIQSARDAWEVKKAQKANSSEYYWDLADLKPEKRLKAANQLITTLLHFQKEFESQKASKQNNSPILNEARKEADLELLCAADVCYALKRLIKGLTSSRDAARQGFSIVLTELLAQIPVITAEIVISIIGKVSEIKSAMAGQEQKDMWFGRLFTFLSLADSGALSRKSTTEDDFIKIIDQLYAMSNNKQWLSQAAFNTISRVLKAAPSDILVSFLIPYLMENIIGGDNIDSPDKLKLILELLKICPEYDWSSALKSWDSGAIYSSKNIKNLARVLLENSKDSSDNFLAHHPHVHSVWDVILDDYFPLGSQPKSPAFNVSPGSTALTFMEIWDPIVDKGYFAQSSTVTRKFWGFQLATKAIMNVSIDVVPMLLTKNMFSTLLNQLNIKTSNMRGASNSLLKSITTRAESDKTVSLALIQKLTGANVDVNFDNITKSTTISSLMSNLTSDSLIGYINHLKSLVLKPKTSIDSDSSTDPSLSTQSKMSQDLIRNNRIWAIDQIIKVLNNPKLPRNKELFTNAINFFVYNSLFTPNLDNISDDSTVPTPPFGKDLNKVFGDRLLSLFSIVSKLPKGFENIDEYKVGDKEVRILGQTSDGELWISLILKEISDLEESTLSKSKAKSQTSILYPHSKSDLKKRKDIILKISQLLNPKVTRNISPEDTKDFIKKSKTIGELLCLLYLKTIIIESNISQHWETEQSDVETEPSSDLQDLVELLKAVDELIVCSDHIFKKSKSAKSQPSGEDSHAPEEVLLDLLVSLLTQKSSILRQPINNVFSVISSDISETGINILFDTIKSSNQDKDGFEDDLDDDSEDEVEMEVDNTIENDSENESSSDNENEQPSAKKPTPNASSNTNNDGFLEVDSLLEAKLKEALGNHLENSDDDDDNSSDEELLDDDQMEEFDEKLSAIFKIKNQIKKDKAESEQNVINFKLRVLDLYEIFVKKQSPSTNILIFKVISHLVPLAHKLSTSKKNANLYAKVKTCLMTIRKADSFASSLDDENYVSPLVDSATSSLSLVLKTAKKSNDKAELDVYTSIAAYISRVLVLLSSATSQSANSKLVEQSQKCTAHLVEVYTDAAKDFFERKNSKLQFTFFSPLVTQFKTEPLDFLPFKVAEIIAPYTDPSAAVNGFRLAEALSYYSELVRSNKLKFESIISGSNEKSSESINIGVWLSTITNSIIKCINVYNKTEPLVGTDGNKDTGSKPIDKTLVTRQKLVAILKSYQIVLNSVKRAIPPNSTMLEYSLNTKSQQIGEFTFKDVFAAIESLLEQKKPKDNLYPLLTSIIINLKRTNSLPANNNNNSNGASKKRKLQQNGSASKSKKAKHLKKKID</sequence>